<accession>A0A8T2V133</accession>
<dbReference type="Proteomes" id="UP000825935">
    <property type="component" value="Chromosome 4"/>
</dbReference>
<protein>
    <recommendedName>
        <fullName evidence="2">Neprosin PEP catalytic domain-containing protein</fullName>
    </recommendedName>
</protein>
<dbReference type="OMA" id="DITMAIW"/>
<dbReference type="InterPro" id="IPR004314">
    <property type="entry name" value="Neprosin"/>
</dbReference>
<dbReference type="AlphaFoldDB" id="A0A8T2V133"/>
<evidence type="ECO:0000259" key="2">
    <source>
        <dbReference type="PROSITE" id="PS52045"/>
    </source>
</evidence>
<sequence>MLQILLVLGLLMCSLNDGNVSVSARNDTTGTHMSTAEYRAKEYLRKLEEATLHVVESPDGDVIHCVHRARQPAFDHPLLKDHVLQVVCVNRQCLRFFGLSSECHLIVSLRQEAPSSIPKNLDMHLSHSMKIKSTNSSTAYSLFGSQLWHSRGQCPEKTVPIRRPSVNDLVNDTHSEYYHQLGFKLINIICRSVLDVHQYAITQVDHTSIYGTSAVFNAWKPAVVLPIEMSIAQLWLVSSTYSGTNLNTIEAGWMRDYYKATGCLNLNCPGFVQVTHEMLLGGTIAPMSTYRGKQFDVQPVIVWKPAVLLANGLQEKASIVQWGGEITNSFIGNQHTSTQMGSGHFPTEGFSRAAYVRSLKIVDSSYSLVDAPPPSVVYTTNSKCYSISPFFNPSWGRGFFFGGPGLNANCK</sequence>
<proteinExistence type="predicted"/>
<gene>
    <name evidence="3" type="ORF">KP509_04G081200</name>
</gene>
<dbReference type="InterPro" id="IPR053168">
    <property type="entry name" value="Glutamic_endopeptidase"/>
</dbReference>
<keyword evidence="4" id="KW-1185">Reference proteome</keyword>
<feature type="chain" id="PRO_5035830476" description="Neprosin PEP catalytic domain-containing protein" evidence="1">
    <location>
        <begin position="19"/>
        <end position="411"/>
    </location>
</feature>
<dbReference type="OrthoDB" id="1858978at2759"/>
<evidence type="ECO:0000313" key="3">
    <source>
        <dbReference type="EMBL" id="KAH7439906.1"/>
    </source>
</evidence>
<evidence type="ECO:0000256" key="1">
    <source>
        <dbReference type="SAM" id="SignalP"/>
    </source>
</evidence>
<name>A0A8T2V133_CERRI</name>
<dbReference type="Pfam" id="PF14365">
    <property type="entry name" value="Neprosin_AP"/>
    <property type="match status" value="1"/>
</dbReference>
<dbReference type="Pfam" id="PF03080">
    <property type="entry name" value="Neprosin"/>
    <property type="match status" value="1"/>
</dbReference>
<dbReference type="InterPro" id="IPR025521">
    <property type="entry name" value="Neprosin_propep"/>
</dbReference>
<dbReference type="EMBL" id="CM035409">
    <property type="protein sequence ID" value="KAH7439906.1"/>
    <property type="molecule type" value="Genomic_DNA"/>
</dbReference>
<dbReference type="PANTHER" id="PTHR31589">
    <property type="entry name" value="PROTEIN, PUTATIVE (DUF239)-RELATED-RELATED"/>
    <property type="match status" value="1"/>
</dbReference>
<feature type="domain" description="Neprosin PEP catalytic" evidence="2">
    <location>
        <begin position="191"/>
        <end position="411"/>
    </location>
</feature>
<evidence type="ECO:0000313" key="4">
    <source>
        <dbReference type="Proteomes" id="UP000825935"/>
    </source>
</evidence>
<keyword evidence="1" id="KW-0732">Signal</keyword>
<dbReference type="PROSITE" id="PS52045">
    <property type="entry name" value="NEPROSIN_PEP_CD"/>
    <property type="match status" value="1"/>
</dbReference>
<comment type="caution">
    <text evidence="3">The sequence shown here is derived from an EMBL/GenBank/DDBJ whole genome shotgun (WGS) entry which is preliminary data.</text>
</comment>
<dbReference type="PANTHER" id="PTHR31589:SF110">
    <property type="entry name" value="PROTEIN, PUTATIVE (DUF239)-RELATED"/>
    <property type="match status" value="1"/>
</dbReference>
<reference evidence="3" key="1">
    <citation type="submission" date="2021-08" db="EMBL/GenBank/DDBJ databases">
        <title>WGS assembly of Ceratopteris richardii.</title>
        <authorList>
            <person name="Marchant D.B."/>
            <person name="Chen G."/>
            <person name="Jenkins J."/>
            <person name="Shu S."/>
            <person name="Leebens-Mack J."/>
            <person name="Grimwood J."/>
            <person name="Schmutz J."/>
            <person name="Soltis P."/>
            <person name="Soltis D."/>
            <person name="Chen Z.-H."/>
        </authorList>
    </citation>
    <scope>NUCLEOTIDE SEQUENCE</scope>
    <source>
        <strain evidence="3">Whitten #5841</strain>
        <tissue evidence="3">Leaf</tissue>
    </source>
</reference>
<feature type="signal peptide" evidence="1">
    <location>
        <begin position="1"/>
        <end position="18"/>
    </location>
</feature>
<organism evidence="3 4">
    <name type="scientific">Ceratopteris richardii</name>
    <name type="common">Triangle waterfern</name>
    <dbReference type="NCBI Taxonomy" id="49495"/>
    <lineage>
        <taxon>Eukaryota</taxon>
        <taxon>Viridiplantae</taxon>
        <taxon>Streptophyta</taxon>
        <taxon>Embryophyta</taxon>
        <taxon>Tracheophyta</taxon>
        <taxon>Polypodiopsida</taxon>
        <taxon>Polypodiidae</taxon>
        <taxon>Polypodiales</taxon>
        <taxon>Pteridineae</taxon>
        <taxon>Pteridaceae</taxon>
        <taxon>Parkerioideae</taxon>
        <taxon>Ceratopteris</taxon>
    </lineage>
</organism>